<dbReference type="Pfam" id="PF00593">
    <property type="entry name" value="TonB_dep_Rec_b-barrel"/>
    <property type="match status" value="1"/>
</dbReference>
<dbReference type="CDD" id="cd01347">
    <property type="entry name" value="ligand_gated_channel"/>
    <property type="match status" value="1"/>
</dbReference>
<evidence type="ECO:0000256" key="8">
    <source>
        <dbReference type="ARBA" id="ARBA00023004"/>
    </source>
</evidence>
<evidence type="ECO:0000256" key="7">
    <source>
        <dbReference type="ARBA" id="ARBA00022729"/>
    </source>
</evidence>
<evidence type="ECO:0000256" key="12">
    <source>
        <dbReference type="ARBA" id="ARBA00023170"/>
    </source>
</evidence>
<reference evidence="18 19" key="1">
    <citation type="submission" date="2019-03" db="EMBL/GenBank/DDBJ databases">
        <title>Genomic Encyclopedia of Type Strains, Phase IV (KMG-IV): sequencing the most valuable type-strain genomes for metagenomic binning, comparative biology and taxonomic classification.</title>
        <authorList>
            <person name="Goeker M."/>
        </authorList>
    </citation>
    <scope>NUCLEOTIDE SEQUENCE [LARGE SCALE GENOMIC DNA]</scope>
    <source>
        <strain evidence="18 19">DSM 100048</strain>
    </source>
</reference>
<evidence type="ECO:0000256" key="11">
    <source>
        <dbReference type="ARBA" id="ARBA00023136"/>
    </source>
</evidence>
<evidence type="ECO:0000256" key="14">
    <source>
        <dbReference type="PROSITE-ProRule" id="PRU01360"/>
    </source>
</evidence>
<evidence type="ECO:0000259" key="16">
    <source>
        <dbReference type="Pfam" id="PF00593"/>
    </source>
</evidence>
<dbReference type="RefSeq" id="WP_132477289.1">
    <property type="nucleotide sequence ID" value="NZ_JBHRVM010000001.1"/>
</dbReference>
<feature type="domain" description="TonB-dependent receptor plug" evidence="17">
    <location>
        <begin position="43"/>
        <end position="152"/>
    </location>
</feature>
<keyword evidence="7" id="KW-0732">Signal</keyword>
<dbReference type="GO" id="GO:0015344">
    <property type="term" value="F:siderophore uptake transmembrane transporter activity"/>
    <property type="evidence" value="ECO:0007669"/>
    <property type="project" value="TreeGrafter"/>
</dbReference>
<keyword evidence="12 18" id="KW-0675">Receptor</keyword>
<evidence type="ECO:0000256" key="10">
    <source>
        <dbReference type="ARBA" id="ARBA00023077"/>
    </source>
</evidence>
<dbReference type="InterPro" id="IPR000531">
    <property type="entry name" value="Beta-barrel_TonB"/>
</dbReference>
<keyword evidence="8" id="KW-0408">Iron</keyword>
<evidence type="ECO:0000256" key="4">
    <source>
        <dbReference type="ARBA" id="ARBA00022452"/>
    </source>
</evidence>
<protein>
    <submittedName>
        <fullName evidence="18">Iron complex outermembrane receptor protein</fullName>
    </submittedName>
</protein>
<accession>A0A4R3V1Y1</accession>
<dbReference type="OrthoDB" id="9760620at2"/>
<evidence type="ECO:0000259" key="17">
    <source>
        <dbReference type="Pfam" id="PF07715"/>
    </source>
</evidence>
<evidence type="ECO:0000313" key="19">
    <source>
        <dbReference type="Proteomes" id="UP000294692"/>
    </source>
</evidence>
<gene>
    <name evidence="18" type="ORF">EV686_10668</name>
</gene>
<evidence type="ECO:0000256" key="15">
    <source>
        <dbReference type="RuleBase" id="RU003357"/>
    </source>
</evidence>
<evidence type="ECO:0000256" key="5">
    <source>
        <dbReference type="ARBA" id="ARBA00022496"/>
    </source>
</evidence>
<keyword evidence="5" id="KW-0410">Iron transport</keyword>
<dbReference type="AlphaFoldDB" id="A0A4R3V1Y1"/>
<keyword evidence="19" id="KW-1185">Reference proteome</keyword>
<dbReference type="NCBIfam" id="TIGR01783">
    <property type="entry name" value="TonB-siderophor"/>
    <property type="match status" value="1"/>
</dbReference>
<evidence type="ECO:0000313" key="18">
    <source>
        <dbReference type="EMBL" id="TCU97188.1"/>
    </source>
</evidence>
<dbReference type="PANTHER" id="PTHR32552">
    <property type="entry name" value="FERRICHROME IRON RECEPTOR-RELATED"/>
    <property type="match status" value="1"/>
</dbReference>
<dbReference type="Gene3D" id="2.170.130.10">
    <property type="entry name" value="TonB-dependent receptor, plug domain"/>
    <property type="match status" value="1"/>
</dbReference>
<dbReference type="SUPFAM" id="SSF56935">
    <property type="entry name" value="Porins"/>
    <property type="match status" value="1"/>
</dbReference>
<dbReference type="GO" id="GO:0009279">
    <property type="term" value="C:cell outer membrane"/>
    <property type="evidence" value="ECO:0007669"/>
    <property type="project" value="UniProtKB-SubCell"/>
</dbReference>
<feature type="domain" description="TonB-dependent receptor-like beta-barrel" evidence="16">
    <location>
        <begin position="229"/>
        <end position="661"/>
    </location>
</feature>
<dbReference type="Pfam" id="PF07715">
    <property type="entry name" value="Plug"/>
    <property type="match status" value="1"/>
</dbReference>
<keyword evidence="4 14" id="KW-1134">Transmembrane beta strand</keyword>
<dbReference type="EMBL" id="SMBX01000006">
    <property type="protein sequence ID" value="TCU97188.1"/>
    <property type="molecule type" value="Genomic_DNA"/>
</dbReference>
<evidence type="ECO:0000256" key="6">
    <source>
        <dbReference type="ARBA" id="ARBA00022692"/>
    </source>
</evidence>
<dbReference type="InterPro" id="IPR036942">
    <property type="entry name" value="Beta-barrel_TonB_sf"/>
</dbReference>
<keyword evidence="13 14" id="KW-0998">Cell outer membrane</keyword>
<dbReference type="InterPro" id="IPR037066">
    <property type="entry name" value="Plug_dom_sf"/>
</dbReference>
<evidence type="ECO:0000256" key="1">
    <source>
        <dbReference type="ARBA" id="ARBA00004571"/>
    </source>
</evidence>
<keyword evidence="10 15" id="KW-0798">TonB box</keyword>
<dbReference type="InterPro" id="IPR010105">
    <property type="entry name" value="TonB_sidphr_rcpt"/>
</dbReference>
<evidence type="ECO:0000256" key="2">
    <source>
        <dbReference type="ARBA" id="ARBA00009810"/>
    </source>
</evidence>
<organism evidence="18 19">
    <name type="scientific">Paracandidimonas soli</name>
    <dbReference type="NCBI Taxonomy" id="1917182"/>
    <lineage>
        <taxon>Bacteria</taxon>
        <taxon>Pseudomonadati</taxon>
        <taxon>Pseudomonadota</taxon>
        <taxon>Betaproteobacteria</taxon>
        <taxon>Burkholderiales</taxon>
        <taxon>Alcaligenaceae</taxon>
        <taxon>Paracandidimonas</taxon>
    </lineage>
</organism>
<dbReference type="Proteomes" id="UP000294692">
    <property type="component" value="Unassembled WGS sequence"/>
</dbReference>
<dbReference type="Gene3D" id="2.40.170.20">
    <property type="entry name" value="TonB-dependent receptor, beta-barrel domain"/>
    <property type="match status" value="1"/>
</dbReference>
<dbReference type="GO" id="GO:0038023">
    <property type="term" value="F:signaling receptor activity"/>
    <property type="evidence" value="ECO:0007669"/>
    <property type="project" value="InterPro"/>
</dbReference>
<evidence type="ECO:0000256" key="3">
    <source>
        <dbReference type="ARBA" id="ARBA00022448"/>
    </source>
</evidence>
<comment type="similarity">
    <text evidence="2 14 15">Belongs to the TonB-dependent receptor family.</text>
</comment>
<name>A0A4R3V1Y1_9BURK</name>
<dbReference type="PANTHER" id="PTHR32552:SF68">
    <property type="entry name" value="FERRICHROME OUTER MEMBRANE TRANSPORTER_PHAGE RECEPTOR"/>
    <property type="match status" value="1"/>
</dbReference>
<keyword evidence="3 14" id="KW-0813">Transport</keyword>
<evidence type="ECO:0000256" key="9">
    <source>
        <dbReference type="ARBA" id="ARBA00023065"/>
    </source>
</evidence>
<proteinExistence type="inferred from homology"/>
<keyword evidence="11 14" id="KW-0472">Membrane</keyword>
<keyword evidence="9" id="KW-0406">Ion transport</keyword>
<sequence>MPTAVLAFALTQGFSQAAAAQPAETVELSPVLVQSTRTPRSSLDTPASISRIDGQDLLQGRPGIHLSESLAAVPGIQAQNRNNNAQDLQVSIRGFGARSTFGIRGVRIYVDGIPATMPDGQGQLSNIDLASAESVEVLRGPYSAVYGNSSGGIIQVATAPGKGRPRVGASLLTGSDNLRRYGLQASGGTDLATGLTDYNLSASRMTLDGYRDHSKTSKTLANARLGFQFADDSALTLIANHVDMEADDPLGLTEEDFRDNPRGVASNALLYDTRKTVRQSQLGLNYEKPLAGGHTLQAIAYAGQRKTVQYQAIPYSVQQAPTHAGGVIDLGRDYAGLDLRWTARSQLGGRPLTLVGGVAYDHMKEHRQGFENFTGPAGAPGQLGVKGGLRRDESNTLWNLDPYLQASLEIDERWTLDAGLRYSTVHFRSRDHYIRPGNPDDSGSARYQQWLPVIALRYALSPDTSLYATAGRGFETPTFNELSYRPDEQPGLNFALQPSSSNNYEIGVKHNALGGLLTAALFRIDTNDEIVSAGSRGGRATFRNAGDTRRHGIELSWSGRVAGDLVAQASYTWLDARLRNPQGTDGTRIPGVARQNAYASLAWAPEQGWQAGMEWRAQSRIQANSANTASAPGYGVAALYTGYRLRRSDWDLDAFVRVDNLFDRHYAGSVIVNEGNGRYYEPAAGRNWAVSLNAGYRF</sequence>
<comment type="caution">
    <text evidence="18">The sequence shown here is derived from an EMBL/GenBank/DDBJ whole genome shotgun (WGS) entry which is preliminary data.</text>
</comment>
<dbReference type="InterPro" id="IPR012910">
    <property type="entry name" value="Plug_dom"/>
</dbReference>
<dbReference type="InterPro" id="IPR039426">
    <property type="entry name" value="TonB-dep_rcpt-like"/>
</dbReference>
<dbReference type="GO" id="GO:0015891">
    <property type="term" value="P:siderophore transport"/>
    <property type="evidence" value="ECO:0007669"/>
    <property type="project" value="InterPro"/>
</dbReference>
<comment type="subcellular location">
    <subcellularLocation>
        <location evidence="1 14">Cell outer membrane</location>
        <topology evidence="1 14">Multi-pass membrane protein</topology>
    </subcellularLocation>
</comment>
<evidence type="ECO:0000256" key="13">
    <source>
        <dbReference type="ARBA" id="ARBA00023237"/>
    </source>
</evidence>
<dbReference type="PROSITE" id="PS52016">
    <property type="entry name" value="TONB_DEPENDENT_REC_3"/>
    <property type="match status" value="1"/>
</dbReference>
<keyword evidence="6 14" id="KW-0812">Transmembrane</keyword>